<comment type="caution">
    <text evidence="1">The sequence shown here is derived from an EMBL/GenBank/DDBJ whole genome shotgun (WGS) entry which is preliminary data.</text>
</comment>
<sequence>MRNDVSNDELKVITLNAGGRVVNCFPPLRRDLRTCKSYIVSYTNIEKQRSGKYNFPPERLEKARHWWSWWWWRCGGGTAAAAVVASGGDGGGGGGGGGGSV</sequence>
<evidence type="ECO:0000313" key="1">
    <source>
        <dbReference type="EMBL" id="KAF7397440.1"/>
    </source>
</evidence>
<protein>
    <submittedName>
        <fullName evidence="1">Uncharacterized protein</fullName>
    </submittedName>
</protein>
<dbReference type="EMBL" id="JACSDZ010000008">
    <property type="protein sequence ID" value="KAF7397440.1"/>
    <property type="molecule type" value="Genomic_DNA"/>
</dbReference>
<keyword evidence="2" id="KW-1185">Reference proteome</keyword>
<gene>
    <name evidence="1" type="ORF">HZH68_008662</name>
</gene>
<organism evidence="1 2">
    <name type="scientific">Vespula germanica</name>
    <name type="common">German yellow jacket</name>
    <name type="synonym">Paravespula germanica</name>
    <dbReference type="NCBI Taxonomy" id="30212"/>
    <lineage>
        <taxon>Eukaryota</taxon>
        <taxon>Metazoa</taxon>
        <taxon>Ecdysozoa</taxon>
        <taxon>Arthropoda</taxon>
        <taxon>Hexapoda</taxon>
        <taxon>Insecta</taxon>
        <taxon>Pterygota</taxon>
        <taxon>Neoptera</taxon>
        <taxon>Endopterygota</taxon>
        <taxon>Hymenoptera</taxon>
        <taxon>Apocrita</taxon>
        <taxon>Aculeata</taxon>
        <taxon>Vespoidea</taxon>
        <taxon>Vespidae</taxon>
        <taxon>Vespinae</taxon>
        <taxon>Vespula</taxon>
    </lineage>
</organism>
<dbReference type="AlphaFoldDB" id="A0A834N5F8"/>
<dbReference type="Proteomes" id="UP000617340">
    <property type="component" value="Unassembled WGS sequence"/>
</dbReference>
<evidence type="ECO:0000313" key="2">
    <source>
        <dbReference type="Proteomes" id="UP000617340"/>
    </source>
</evidence>
<accession>A0A834N5F8</accession>
<name>A0A834N5F8_VESGE</name>
<reference evidence="1" key="1">
    <citation type="journal article" date="2020" name="G3 (Bethesda)">
        <title>High-Quality Assemblies for Three Invasive Social Wasps from the &lt;i&gt;Vespula&lt;/i&gt; Genus.</title>
        <authorList>
            <person name="Harrop T.W.R."/>
            <person name="Guhlin J."/>
            <person name="McLaughlin G.M."/>
            <person name="Permina E."/>
            <person name="Stockwell P."/>
            <person name="Gilligan J."/>
            <person name="Le Lec M.F."/>
            <person name="Gruber M.A.M."/>
            <person name="Quinn O."/>
            <person name="Lovegrove M."/>
            <person name="Duncan E.J."/>
            <person name="Remnant E.J."/>
            <person name="Van Eeckhoven J."/>
            <person name="Graham B."/>
            <person name="Knapp R.A."/>
            <person name="Langford K.W."/>
            <person name="Kronenberg Z."/>
            <person name="Press M.O."/>
            <person name="Eacker S.M."/>
            <person name="Wilson-Rankin E.E."/>
            <person name="Purcell J."/>
            <person name="Lester P.J."/>
            <person name="Dearden P.K."/>
        </authorList>
    </citation>
    <scope>NUCLEOTIDE SEQUENCE</scope>
    <source>
        <strain evidence="1">Linc-1</strain>
    </source>
</reference>
<proteinExistence type="predicted"/>